<dbReference type="InterPro" id="IPR007271">
    <property type="entry name" value="Nuc_sug_transpt"/>
</dbReference>
<evidence type="ECO:0000256" key="4">
    <source>
        <dbReference type="ARBA" id="ARBA00022692"/>
    </source>
</evidence>
<keyword evidence="4 8" id="KW-0812">Transmembrane</keyword>
<dbReference type="WBParaSite" id="jg5426">
    <property type="protein sequence ID" value="jg5426"/>
    <property type="gene ID" value="jg5426"/>
</dbReference>
<dbReference type="GO" id="GO:0015165">
    <property type="term" value="F:pyrimidine nucleotide-sugar transmembrane transporter activity"/>
    <property type="evidence" value="ECO:0007669"/>
    <property type="project" value="InterPro"/>
</dbReference>
<evidence type="ECO:0000256" key="2">
    <source>
        <dbReference type="ARBA" id="ARBA00009976"/>
    </source>
</evidence>
<dbReference type="Pfam" id="PF04142">
    <property type="entry name" value="Nuc_sug_transp"/>
    <property type="match status" value="1"/>
</dbReference>
<keyword evidence="3" id="KW-0762">Sugar transport</keyword>
<feature type="compositionally biased region" description="Polar residues" evidence="7">
    <location>
        <begin position="207"/>
        <end position="223"/>
    </location>
</feature>
<organism evidence="9 10">
    <name type="scientific">Ditylenchus dipsaci</name>
    <dbReference type="NCBI Taxonomy" id="166011"/>
    <lineage>
        <taxon>Eukaryota</taxon>
        <taxon>Metazoa</taxon>
        <taxon>Ecdysozoa</taxon>
        <taxon>Nematoda</taxon>
        <taxon>Chromadorea</taxon>
        <taxon>Rhabditida</taxon>
        <taxon>Tylenchina</taxon>
        <taxon>Tylenchomorpha</taxon>
        <taxon>Sphaerularioidea</taxon>
        <taxon>Anguinidae</taxon>
        <taxon>Anguininae</taxon>
        <taxon>Ditylenchus</taxon>
    </lineage>
</organism>
<feature type="transmembrane region" description="Helical" evidence="8">
    <location>
        <begin position="78"/>
        <end position="101"/>
    </location>
</feature>
<evidence type="ECO:0000256" key="3">
    <source>
        <dbReference type="ARBA" id="ARBA00022597"/>
    </source>
</evidence>
<keyword evidence="6 8" id="KW-0472">Membrane</keyword>
<evidence type="ECO:0000256" key="1">
    <source>
        <dbReference type="ARBA" id="ARBA00004141"/>
    </source>
</evidence>
<dbReference type="PANTHER" id="PTHR10231">
    <property type="entry name" value="NUCLEOTIDE-SUGAR TRANSMEMBRANE TRANSPORTER"/>
    <property type="match status" value="1"/>
</dbReference>
<keyword evidence="5 8" id="KW-1133">Transmembrane helix</keyword>
<evidence type="ECO:0000256" key="6">
    <source>
        <dbReference type="ARBA" id="ARBA00023136"/>
    </source>
</evidence>
<name>A0A915EF51_9BILA</name>
<dbReference type="GO" id="GO:0000139">
    <property type="term" value="C:Golgi membrane"/>
    <property type="evidence" value="ECO:0007669"/>
    <property type="project" value="InterPro"/>
</dbReference>
<comment type="similarity">
    <text evidence="2">Belongs to the nucleotide-sugar transporter family. SLC35A subfamily.</text>
</comment>
<comment type="subcellular location">
    <subcellularLocation>
        <location evidence="1">Membrane</location>
        <topology evidence="1">Multi-pass membrane protein</topology>
    </subcellularLocation>
</comment>
<evidence type="ECO:0000313" key="9">
    <source>
        <dbReference type="Proteomes" id="UP000887574"/>
    </source>
</evidence>
<evidence type="ECO:0000256" key="7">
    <source>
        <dbReference type="SAM" id="MobiDB-lite"/>
    </source>
</evidence>
<feature type="transmembrane region" description="Helical" evidence="8">
    <location>
        <begin position="45"/>
        <end position="66"/>
    </location>
</feature>
<evidence type="ECO:0000256" key="5">
    <source>
        <dbReference type="ARBA" id="ARBA00022989"/>
    </source>
</evidence>
<dbReference type="Proteomes" id="UP000887574">
    <property type="component" value="Unplaced"/>
</dbReference>
<dbReference type="AlphaFoldDB" id="A0A915EF51"/>
<keyword evidence="9" id="KW-1185">Reference proteome</keyword>
<keyword evidence="3" id="KW-0813">Transport</keyword>
<sequence length="233" mass="25979">MRKNDEEPLLPTLFDPVDSKRKTSELPSVMVGAGSSSSVSNRSNLLFKSYVVASMVFLWTGYTIMVRYTRSTTPVDKLYASSSIVFLAESLKTVVTIFFLLRESNFSMQRTKEVLRVEYFGKPYEMLKMSVPSIAYAIQNNLDFIALSNLEAGVYQVTSQLKIVSTAIFMMIFLGRSFSVKRWIAIMLLFAGVAAVQMDKLEQQVGPINNHLSDPDATTTAAPSLNGRPKENA</sequence>
<dbReference type="NCBIfam" id="TIGR00803">
    <property type="entry name" value="nst"/>
    <property type="match status" value="1"/>
</dbReference>
<dbReference type="InterPro" id="IPR037185">
    <property type="entry name" value="EmrE-like"/>
</dbReference>
<feature type="region of interest" description="Disordered" evidence="7">
    <location>
        <begin position="207"/>
        <end position="233"/>
    </location>
</feature>
<dbReference type="Gene3D" id="1.10.3730.20">
    <property type="match status" value="1"/>
</dbReference>
<evidence type="ECO:0000256" key="8">
    <source>
        <dbReference type="SAM" id="Phobius"/>
    </source>
</evidence>
<evidence type="ECO:0000313" key="10">
    <source>
        <dbReference type="WBParaSite" id="jg5426"/>
    </source>
</evidence>
<reference evidence="10" key="1">
    <citation type="submission" date="2022-11" db="UniProtKB">
        <authorList>
            <consortium name="WormBaseParasite"/>
        </authorList>
    </citation>
    <scope>IDENTIFICATION</scope>
</reference>
<accession>A0A915EF51</accession>
<proteinExistence type="inferred from homology"/>
<dbReference type="SUPFAM" id="SSF103481">
    <property type="entry name" value="Multidrug resistance efflux transporter EmrE"/>
    <property type="match status" value="1"/>
</dbReference>
<protein>
    <submittedName>
        <fullName evidence="10">UDP-galactose transporter</fullName>
    </submittedName>
</protein>